<reference evidence="15" key="1">
    <citation type="submission" date="2020-10" db="EMBL/GenBank/DDBJ databases">
        <authorList>
            <person name="Gilroy R."/>
        </authorList>
    </citation>
    <scope>NUCLEOTIDE SEQUENCE</scope>
    <source>
        <strain evidence="15">11159</strain>
    </source>
</reference>
<accession>A0A9D9DHC0</accession>
<dbReference type="GO" id="GO:0006302">
    <property type="term" value="P:double-strand break repair"/>
    <property type="evidence" value="ECO:0007669"/>
    <property type="project" value="InterPro"/>
</dbReference>
<dbReference type="InterPro" id="IPR041222">
    <property type="entry name" value="PriA_3primeBD"/>
</dbReference>
<feature type="domain" description="Helicase C-terminal" evidence="14">
    <location>
        <begin position="421"/>
        <end position="628"/>
    </location>
</feature>
<dbReference type="GO" id="GO:1990077">
    <property type="term" value="C:primosome complex"/>
    <property type="evidence" value="ECO:0007669"/>
    <property type="project" value="UniProtKB-UniRule"/>
</dbReference>
<dbReference type="Gene3D" id="3.40.1440.60">
    <property type="entry name" value="PriA, 3(prime) DNA-binding domain"/>
    <property type="match status" value="1"/>
</dbReference>
<comment type="catalytic activity">
    <reaction evidence="11 12">
        <text>ATP + H2O = ADP + phosphate + H(+)</text>
        <dbReference type="Rhea" id="RHEA:13065"/>
        <dbReference type="ChEBI" id="CHEBI:15377"/>
        <dbReference type="ChEBI" id="CHEBI:15378"/>
        <dbReference type="ChEBI" id="CHEBI:30616"/>
        <dbReference type="ChEBI" id="CHEBI:43474"/>
        <dbReference type="ChEBI" id="CHEBI:456216"/>
        <dbReference type="EC" id="5.6.2.4"/>
    </reaction>
</comment>
<keyword evidence="6 12" id="KW-0347">Helicase</keyword>
<dbReference type="GO" id="GO:0016787">
    <property type="term" value="F:hydrolase activity"/>
    <property type="evidence" value="ECO:0007669"/>
    <property type="project" value="UniProtKB-KW"/>
</dbReference>
<dbReference type="PROSITE" id="PS51192">
    <property type="entry name" value="HELICASE_ATP_BIND_1"/>
    <property type="match status" value="1"/>
</dbReference>
<keyword evidence="2 12" id="KW-0235">DNA replication</keyword>
<dbReference type="InterPro" id="IPR001650">
    <property type="entry name" value="Helicase_C-like"/>
</dbReference>
<dbReference type="Proteomes" id="UP000823613">
    <property type="component" value="Unassembled WGS sequence"/>
</dbReference>
<sequence length="727" mass="83916">MYLLKVLVERKIFNLDNTFFYFSNNEVKVGVRVKVNFHESILFGFVLEVNEITKPIKEIEEEYGFEIKEVNEIIEDEPILNEELMKLGVVLAKKYFAPLISVYQTFLPSTLRPKNLKNISKISYSYFYIVHKDKINFKINRFQEKILAKFNYFSKIPKKEIANTKALNDLISKGVIALVKEEKYRYEIKKIFDYEHAINLSSEQNNIFNEILNSNFLTYLLYGITGSGKTEIYIKLIEDALLKNKTSLILVPEIALTPLMISRIISYFDKDLVSVLHSSLTENQKYDEYRKISSGKSKIVIGTRSAIFAPLTDIGYIIIDEENSDTYKEESLLPYQARDVAQIRAKYYGGKVILGSATPSIESMAKAKNGIYKLLELKTRFNKSELPLIKVVDRKDFNNYSAKSSIFSLFLINTIKDRLSKNEQVILFINNRGYGRSFYCRECGYVFRCPKCGSTLVYHKEDNTLRCHHCEYKESKPTNCPRCNSKYLSYLSYGIEKVEEDFKKIFNVPYAVLDGDRTSKTLQISSILSKFAKKEVNVLIGTQIISKGHDFKDVTLVGVINADSLLTYPSFIAHENTFCLLTQTIGRAGRSDKKGEAIIQTSFLNDYAIKNALNNDYEKFYEEEIKERKKLNNPPFTNILSIGLSSKKSDLLKDCIYDIYNSLLISNLKAIIFSPTNESFFKNTFTRKIFIKYKTITDIENKILDIIDTYKSKSEVQIRINISPLDF</sequence>
<evidence type="ECO:0000313" key="15">
    <source>
        <dbReference type="EMBL" id="MBO8427166.1"/>
    </source>
</evidence>
<evidence type="ECO:0000256" key="9">
    <source>
        <dbReference type="ARBA" id="ARBA00023125"/>
    </source>
</evidence>
<dbReference type="InterPro" id="IPR014001">
    <property type="entry name" value="Helicase_ATP-bd"/>
</dbReference>
<comment type="catalytic activity">
    <reaction evidence="12">
        <text>Couples ATP hydrolysis with the unwinding of duplex DNA by translocating in the 3'-5' direction.</text>
        <dbReference type="EC" id="5.6.2.4"/>
    </reaction>
</comment>
<feature type="binding site" evidence="12">
    <location>
        <position position="470"/>
    </location>
    <ligand>
        <name>Zn(2+)</name>
        <dbReference type="ChEBI" id="CHEBI:29105"/>
        <label>2</label>
    </ligand>
</feature>
<dbReference type="Gene3D" id="3.40.50.300">
    <property type="entry name" value="P-loop containing nucleotide triphosphate hydrolases"/>
    <property type="match status" value="2"/>
</dbReference>
<dbReference type="InterPro" id="IPR011545">
    <property type="entry name" value="DEAD/DEAH_box_helicase_dom"/>
</dbReference>
<feature type="domain" description="Helicase ATP-binding" evidence="13">
    <location>
        <begin position="210"/>
        <end position="377"/>
    </location>
</feature>
<evidence type="ECO:0000256" key="3">
    <source>
        <dbReference type="ARBA" id="ARBA00022723"/>
    </source>
</evidence>
<protein>
    <recommendedName>
        <fullName evidence="12">Replication restart protein PriA</fullName>
    </recommendedName>
    <alternativeName>
        <fullName evidence="12">ATP-dependent DNA helicase PriA</fullName>
        <ecNumber evidence="12">5.6.2.4</ecNumber>
    </alternativeName>
    <alternativeName>
        <fullName evidence="12">DNA 3'-5' helicase PriA</fullName>
    </alternativeName>
</protein>
<keyword evidence="5 12" id="KW-0378">Hydrolase</keyword>
<feature type="binding site" evidence="12">
    <location>
        <position position="452"/>
    </location>
    <ligand>
        <name>Zn(2+)</name>
        <dbReference type="ChEBI" id="CHEBI:29105"/>
        <label>2</label>
    </ligand>
</feature>
<evidence type="ECO:0000256" key="4">
    <source>
        <dbReference type="ARBA" id="ARBA00022741"/>
    </source>
</evidence>
<feature type="binding site" evidence="12">
    <location>
        <position position="480"/>
    </location>
    <ligand>
        <name>Zn(2+)</name>
        <dbReference type="ChEBI" id="CHEBI:29105"/>
        <label>1</label>
    </ligand>
</feature>
<dbReference type="EC" id="5.6.2.4" evidence="12"/>
<evidence type="ECO:0000259" key="14">
    <source>
        <dbReference type="PROSITE" id="PS51194"/>
    </source>
</evidence>
<dbReference type="HAMAP" id="MF_00983">
    <property type="entry name" value="PriA"/>
    <property type="match status" value="1"/>
</dbReference>
<comment type="function">
    <text evidence="12">Initiates the restart of stalled replication forks, which reloads the replicative helicase on sites other than the origin of replication. Recognizes and binds to abandoned replication forks and remodels them to uncover a helicase loading site. Promotes assembly of the primosome at these replication forks.</text>
</comment>
<keyword evidence="9 12" id="KW-0238">DNA-binding</keyword>
<dbReference type="InterPro" id="IPR027417">
    <property type="entry name" value="P-loop_NTPase"/>
</dbReference>
<feature type="binding site" evidence="12">
    <location>
        <position position="443"/>
    </location>
    <ligand>
        <name>Zn(2+)</name>
        <dbReference type="ChEBI" id="CHEBI:29105"/>
        <label>1</label>
    </ligand>
</feature>
<proteinExistence type="inferred from homology"/>
<dbReference type="NCBIfam" id="TIGR00595">
    <property type="entry name" value="priA"/>
    <property type="match status" value="1"/>
</dbReference>
<keyword evidence="3 12" id="KW-0479">Metal-binding</keyword>
<dbReference type="Pfam" id="PF00270">
    <property type="entry name" value="DEAD"/>
    <property type="match status" value="1"/>
</dbReference>
<dbReference type="InterPro" id="IPR042115">
    <property type="entry name" value="PriA_3primeBD_sf"/>
</dbReference>
<evidence type="ECO:0000256" key="2">
    <source>
        <dbReference type="ARBA" id="ARBA00022705"/>
    </source>
</evidence>
<dbReference type="SMART" id="SM00490">
    <property type="entry name" value="HELICc"/>
    <property type="match status" value="1"/>
</dbReference>
<comment type="caution">
    <text evidence="15">The sequence shown here is derived from an EMBL/GenBank/DDBJ whole genome shotgun (WGS) entry which is preliminary data.</text>
</comment>
<dbReference type="SMART" id="SM00487">
    <property type="entry name" value="DEXDc"/>
    <property type="match status" value="1"/>
</dbReference>
<evidence type="ECO:0000256" key="7">
    <source>
        <dbReference type="ARBA" id="ARBA00022833"/>
    </source>
</evidence>
<name>A0A9D9DHC0_9BACL</name>
<comment type="subunit">
    <text evidence="12">Component of the replication restart primosome.</text>
</comment>
<dbReference type="GO" id="GO:0005524">
    <property type="term" value="F:ATP binding"/>
    <property type="evidence" value="ECO:0007669"/>
    <property type="project" value="UniProtKB-UniRule"/>
</dbReference>
<evidence type="ECO:0000256" key="12">
    <source>
        <dbReference type="HAMAP-Rule" id="MF_00983"/>
    </source>
</evidence>
<dbReference type="GO" id="GO:0008270">
    <property type="term" value="F:zinc ion binding"/>
    <property type="evidence" value="ECO:0007669"/>
    <property type="project" value="UniProtKB-UniRule"/>
</dbReference>
<dbReference type="InterPro" id="IPR005259">
    <property type="entry name" value="PriA"/>
</dbReference>
<dbReference type="GO" id="GO:0006269">
    <property type="term" value="P:DNA replication, synthesis of primer"/>
    <property type="evidence" value="ECO:0007669"/>
    <property type="project" value="UniProtKB-KW"/>
</dbReference>
<evidence type="ECO:0000256" key="5">
    <source>
        <dbReference type="ARBA" id="ARBA00022801"/>
    </source>
</evidence>
<dbReference type="Pfam" id="PF18319">
    <property type="entry name" value="Zn_ribbon_PriA"/>
    <property type="match status" value="1"/>
</dbReference>
<organism evidence="15 16">
    <name type="scientific">Candidatus Onthovivens merdipullorum</name>
    <dbReference type="NCBI Taxonomy" id="2840889"/>
    <lineage>
        <taxon>Bacteria</taxon>
        <taxon>Bacillati</taxon>
        <taxon>Bacillota</taxon>
        <taxon>Bacilli</taxon>
        <taxon>Bacillales</taxon>
        <taxon>Candidatus Onthovivens</taxon>
    </lineage>
</organism>
<dbReference type="InterPro" id="IPR040498">
    <property type="entry name" value="PriA_CRR"/>
</dbReference>
<dbReference type="GO" id="GO:0006310">
    <property type="term" value="P:DNA recombination"/>
    <property type="evidence" value="ECO:0007669"/>
    <property type="project" value="InterPro"/>
</dbReference>
<keyword evidence="1 12" id="KW-0639">Primosome</keyword>
<feature type="binding site" evidence="12">
    <location>
        <position position="483"/>
    </location>
    <ligand>
        <name>Zn(2+)</name>
        <dbReference type="ChEBI" id="CHEBI:29105"/>
        <label>1</label>
    </ligand>
</feature>
<keyword evidence="7 12" id="KW-0862">Zinc</keyword>
<dbReference type="AlphaFoldDB" id="A0A9D9DHC0"/>
<dbReference type="PANTHER" id="PTHR30580:SF1">
    <property type="entry name" value="COMF OPERON PROTEIN 1"/>
    <property type="match status" value="1"/>
</dbReference>
<evidence type="ECO:0000259" key="13">
    <source>
        <dbReference type="PROSITE" id="PS51192"/>
    </source>
</evidence>
<dbReference type="GO" id="GO:0003677">
    <property type="term" value="F:DNA binding"/>
    <property type="evidence" value="ECO:0007669"/>
    <property type="project" value="UniProtKB-UniRule"/>
</dbReference>
<feature type="binding site" evidence="12">
    <location>
        <position position="449"/>
    </location>
    <ligand>
        <name>Zn(2+)</name>
        <dbReference type="ChEBI" id="CHEBI:29105"/>
        <label>2</label>
    </ligand>
</feature>
<keyword evidence="8 12" id="KW-0067">ATP-binding</keyword>
<comment type="cofactor">
    <cofactor evidence="12">
        <name>Zn(2+)</name>
        <dbReference type="ChEBI" id="CHEBI:29105"/>
    </cofactor>
    <text evidence="12">Binds 2 zinc ions per subunit.</text>
</comment>
<reference evidence="15" key="2">
    <citation type="journal article" date="2021" name="PeerJ">
        <title>Extensive microbial diversity within the chicken gut microbiome revealed by metagenomics and culture.</title>
        <authorList>
            <person name="Gilroy R."/>
            <person name="Ravi A."/>
            <person name="Getino M."/>
            <person name="Pursley I."/>
            <person name="Horton D.L."/>
            <person name="Alikhan N.F."/>
            <person name="Baker D."/>
            <person name="Gharbi K."/>
            <person name="Hall N."/>
            <person name="Watson M."/>
            <person name="Adriaenssens E.M."/>
            <person name="Foster-Nyarko E."/>
            <person name="Jarju S."/>
            <person name="Secka A."/>
            <person name="Antonio M."/>
            <person name="Oren A."/>
            <person name="Chaudhuri R.R."/>
            <person name="La Ragione R."/>
            <person name="Hildebrand F."/>
            <person name="Pallen M.J."/>
        </authorList>
    </citation>
    <scope>NUCLEOTIDE SEQUENCE</scope>
    <source>
        <strain evidence="15">11159</strain>
    </source>
</reference>
<evidence type="ECO:0000256" key="11">
    <source>
        <dbReference type="ARBA" id="ARBA00048988"/>
    </source>
</evidence>
<keyword evidence="4 12" id="KW-0547">Nucleotide-binding</keyword>
<dbReference type="GO" id="GO:0006270">
    <property type="term" value="P:DNA replication initiation"/>
    <property type="evidence" value="ECO:0007669"/>
    <property type="project" value="TreeGrafter"/>
</dbReference>
<dbReference type="EMBL" id="JADIMY010000024">
    <property type="protein sequence ID" value="MBO8427166.1"/>
    <property type="molecule type" value="Genomic_DNA"/>
</dbReference>
<dbReference type="PROSITE" id="PS51194">
    <property type="entry name" value="HELICASE_CTER"/>
    <property type="match status" value="1"/>
</dbReference>
<evidence type="ECO:0000256" key="10">
    <source>
        <dbReference type="ARBA" id="ARBA00023235"/>
    </source>
</evidence>
<feature type="binding site" evidence="12">
    <location>
        <position position="467"/>
    </location>
    <ligand>
        <name>Zn(2+)</name>
        <dbReference type="ChEBI" id="CHEBI:29105"/>
        <label>2</label>
    </ligand>
</feature>
<gene>
    <name evidence="12 15" type="primary">priA</name>
    <name evidence="15" type="ORF">IAC58_01230</name>
</gene>
<dbReference type="PANTHER" id="PTHR30580">
    <property type="entry name" value="PRIMOSOMAL PROTEIN N"/>
    <property type="match status" value="1"/>
</dbReference>
<evidence type="ECO:0000256" key="8">
    <source>
        <dbReference type="ARBA" id="ARBA00022840"/>
    </source>
</evidence>
<dbReference type="CDD" id="cd17929">
    <property type="entry name" value="DEXHc_priA"/>
    <property type="match status" value="1"/>
</dbReference>
<dbReference type="GO" id="GO:0043138">
    <property type="term" value="F:3'-5' DNA helicase activity"/>
    <property type="evidence" value="ECO:0007669"/>
    <property type="project" value="UniProtKB-EC"/>
</dbReference>
<dbReference type="SUPFAM" id="SSF52540">
    <property type="entry name" value="P-loop containing nucleoside triphosphate hydrolases"/>
    <property type="match status" value="2"/>
</dbReference>
<dbReference type="FunFam" id="3.40.50.300:FF:000489">
    <property type="entry name" value="Primosome assembly protein PriA"/>
    <property type="match status" value="1"/>
</dbReference>
<evidence type="ECO:0000256" key="6">
    <source>
        <dbReference type="ARBA" id="ARBA00022806"/>
    </source>
</evidence>
<evidence type="ECO:0000256" key="1">
    <source>
        <dbReference type="ARBA" id="ARBA00022515"/>
    </source>
</evidence>
<dbReference type="Pfam" id="PF00271">
    <property type="entry name" value="Helicase_C"/>
    <property type="match status" value="1"/>
</dbReference>
<dbReference type="Pfam" id="PF17764">
    <property type="entry name" value="PriA_3primeBD"/>
    <property type="match status" value="1"/>
</dbReference>
<comment type="similarity">
    <text evidence="12">Belongs to the helicase family. PriA subfamily.</text>
</comment>
<feature type="binding site" evidence="12">
    <location>
        <position position="440"/>
    </location>
    <ligand>
        <name>Zn(2+)</name>
        <dbReference type="ChEBI" id="CHEBI:29105"/>
        <label>1</label>
    </ligand>
</feature>
<evidence type="ECO:0000313" key="16">
    <source>
        <dbReference type="Proteomes" id="UP000823613"/>
    </source>
</evidence>
<keyword evidence="10 12" id="KW-0413">Isomerase</keyword>